<accession>A0AAU7LXZ6</accession>
<dbReference type="AlphaFoldDB" id="A0AAU7LXZ6"/>
<dbReference type="PANTHER" id="PTHR42928">
    <property type="entry name" value="TRICARBOXYLATE-BINDING PROTEIN"/>
    <property type="match status" value="1"/>
</dbReference>
<geneLocation type="plasmid" evidence="2">
    <name>p1</name>
</geneLocation>
<evidence type="ECO:0000313" key="2">
    <source>
        <dbReference type="EMBL" id="XBP72471.1"/>
    </source>
</evidence>
<dbReference type="PIRSF" id="PIRSF017082">
    <property type="entry name" value="YflP"/>
    <property type="match status" value="1"/>
</dbReference>
<comment type="similarity">
    <text evidence="1">Belongs to the UPF0065 (bug) family.</text>
</comment>
<dbReference type="InterPro" id="IPR005064">
    <property type="entry name" value="BUG"/>
</dbReference>
<dbReference type="PANTHER" id="PTHR42928:SF5">
    <property type="entry name" value="BLR1237 PROTEIN"/>
    <property type="match status" value="1"/>
</dbReference>
<dbReference type="EMBL" id="CP157676">
    <property type="protein sequence ID" value="XBP72471.1"/>
    <property type="molecule type" value="Genomic_DNA"/>
</dbReference>
<organism evidence="2">
    <name type="scientific">Polaromonas hydrogenivorans</name>
    <dbReference type="NCBI Taxonomy" id="335476"/>
    <lineage>
        <taxon>Bacteria</taxon>
        <taxon>Pseudomonadati</taxon>
        <taxon>Pseudomonadota</taxon>
        <taxon>Betaproteobacteria</taxon>
        <taxon>Burkholderiales</taxon>
        <taxon>Comamonadaceae</taxon>
        <taxon>Polaromonas</taxon>
    </lineage>
</organism>
<dbReference type="Gene3D" id="3.40.190.150">
    <property type="entry name" value="Bordetella uptake gene, domain 1"/>
    <property type="match status" value="1"/>
</dbReference>
<protein>
    <submittedName>
        <fullName evidence="2">Tripartite tricarboxylate transporter substrate binding protein</fullName>
    </submittedName>
</protein>
<dbReference type="Gene3D" id="3.40.190.10">
    <property type="entry name" value="Periplasmic binding protein-like II"/>
    <property type="match status" value="1"/>
</dbReference>
<keyword evidence="2" id="KW-0614">Plasmid</keyword>
<name>A0AAU7LXZ6_9BURK</name>
<dbReference type="RefSeq" id="WP_349282071.1">
    <property type="nucleotide sequence ID" value="NZ_CBCSCU010000051.1"/>
</dbReference>
<gene>
    <name evidence="2" type="ORF">ABLV49_22385</name>
</gene>
<evidence type="ECO:0000256" key="1">
    <source>
        <dbReference type="ARBA" id="ARBA00006987"/>
    </source>
</evidence>
<dbReference type="Pfam" id="PF03401">
    <property type="entry name" value="TctC"/>
    <property type="match status" value="1"/>
</dbReference>
<dbReference type="SUPFAM" id="SSF53850">
    <property type="entry name" value="Periplasmic binding protein-like II"/>
    <property type="match status" value="1"/>
</dbReference>
<proteinExistence type="inferred from homology"/>
<dbReference type="InterPro" id="IPR042100">
    <property type="entry name" value="Bug_dom1"/>
</dbReference>
<sequence>MKFPALSRRSPARRATLRAATGITLFAAIALAFPAWAQKNYPSKPVKLVVGFPPGGSNDIVARIITPALSEILGAQVIVDNRAGASGILAAGQVAKSVPDGYTLMLSSASPLVIAPHTLGKLPFDVNRDFLAINTVGLTPEAVAVGPNTSVKSFKELIELSKTQDVTISSSGNGGLPHLTIELLKQASKGRIIHVAYKGAGPAITDTLAGHVNAVTMDLTALIPFIRDGRLKPLAVTSDKRVDFLPQVPTVQEEGLPSFSAVNWLGIFAPAGTPKSIIDQLHAAIEKVMANPQVRAQLTTAAVIPNTSASPQAFQAFVAQENKRWARVVTDSGAKSD</sequence>
<reference evidence="2" key="1">
    <citation type="submission" date="2024-05" db="EMBL/GenBank/DDBJ databases">
        <authorList>
            <person name="Bunk B."/>
            <person name="Swiderski J."/>
            <person name="Sproer C."/>
            <person name="Thiel V."/>
        </authorList>
    </citation>
    <scope>NUCLEOTIDE SEQUENCE</scope>
    <source>
        <strain evidence="2">DSM 17735</strain>
        <plasmid evidence="2">p1</plasmid>
    </source>
</reference>
<dbReference type="CDD" id="cd13578">
    <property type="entry name" value="PBP2_Bug27"/>
    <property type="match status" value="1"/>
</dbReference>